<sequence>MLALPLPKPPSFTLPHDHDLLIILSPAVRSSGQPFYLNFVSPSSLLFGHSPGIGDPPAPLPVTSFGKSGQDEGAVGGSRRWGAWLAIDVWAFDGCEMEYSLTSKDREEHRAPIRDRDG</sequence>
<feature type="region of interest" description="Disordered" evidence="1">
    <location>
        <begin position="57"/>
        <end position="76"/>
    </location>
</feature>
<evidence type="ECO:0000313" key="3">
    <source>
        <dbReference type="Proteomes" id="UP000027222"/>
    </source>
</evidence>
<gene>
    <name evidence="2" type="ORF">GALMADRAFT_148127</name>
</gene>
<keyword evidence="3" id="KW-1185">Reference proteome</keyword>
<organism evidence="2 3">
    <name type="scientific">Galerina marginata (strain CBS 339.88)</name>
    <dbReference type="NCBI Taxonomy" id="685588"/>
    <lineage>
        <taxon>Eukaryota</taxon>
        <taxon>Fungi</taxon>
        <taxon>Dikarya</taxon>
        <taxon>Basidiomycota</taxon>
        <taxon>Agaricomycotina</taxon>
        <taxon>Agaricomycetes</taxon>
        <taxon>Agaricomycetidae</taxon>
        <taxon>Agaricales</taxon>
        <taxon>Agaricineae</taxon>
        <taxon>Strophariaceae</taxon>
        <taxon>Galerina</taxon>
    </lineage>
</organism>
<dbReference type="AlphaFoldDB" id="A0A067S5G6"/>
<protein>
    <submittedName>
        <fullName evidence="2">Uncharacterized protein</fullName>
    </submittedName>
</protein>
<evidence type="ECO:0000256" key="1">
    <source>
        <dbReference type="SAM" id="MobiDB-lite"/>
    </source>
</evidence>
<evidence type="ECO:0000313" key="2">
    <source>
        <dbReference type="EMBL" id="KDR66075.1"/>
    </source>
</evidence>
<dbReference type="EMBL" id="KL142427">
    <property type="protein sequence ID" value="KDR66075.1"/>
    <property type="molecule type" value="Genomic_DNA"/>
</dbReference>
<name>A0A067S5G6_GALM3</name>
<dbReference type="HOGENOM" id="CLU_2073339_0_0_1"/>
<accession>A0A067S5G6</accession>
<proteinExistence type="predicted"/>
<reference evidence="3" key="1">
    <citation type="journal article" date="2014" name="Proc. Natl. Acad. Sci. U.S.A.">
        <title>Extensive sampling of basidiomycete genomes demonstrates inadequacy of the white-rot/brown-rot paradigm for wood decay fungi.</title>
        <authorList>
            <person name="Riley R."/>
            <person name="Salamov A.A."/>
            <person name="Brown D.W."/>
            <person name="Nagy L.G."/>
            <person name="Floudas D."/>
            <person name="Held B.W."/>
            <person name="Levasseur A."/>
            <person name="Lombard V."/>
            <person name="Morin E."/>
            <person name="Otillar R."/>
            <person name="Lindquist E.A."/>
            <person name="Sun H."/>
            <person name="LaButti K.M."/>
            <person name="Schmutz J."/>
            <person name="Jabbour D."/>
            <person name="Luo H."/>
            <person name="Baker S.E."/>
            <person name="Pisabarro A.G."/>
            <person name="Walton J.D."/>
            <person name="Blanchette R.A."/>
            <person name="Henrissat B."/>
            <person name="Martin F."/>
            <person name="Cullen D."/>
            <person name="Hibbett D.S."/>
            <person name="Grigoriev I.V."/>
        </authorList>
    </citation>
    <scope>NUCLEOTIDE SEQUENCE [LARGE SCALE GENOMIC DNA]</scope>
    <source>
        <strain evidence="3">CBS 339.88</strain>
    </source>
</reference>
<dbReference type="Proteomes" id="UP000027222">
    <property type="component" value="Unassembled WGS sequence"/>
</dbReference>